<keyword evidence="5" id="KW-0472">Membrane</keyword>
<keyword evidence="5" id="KW-0812">Transmembrane</keyword>
<dbReference type="Pfam" id="PF00010">
    <property type="entry name" value="HLH"/>
    <property type="match status" value="1"/>
</dbReference>
<keyword evidence="4" id="KW-0539">Nucleus</keyword>
<evidence type="ECO:0000313" key="8">
    <source>
        <dbReference type="Proteomes" id="UP001164929"/>
    </source>
</evidence>
<gene>
    <name evidence="7" type="ORF">NC653_022542</name>
</gene>
<dbReference type="InterPro" id="IPR011598">
    <property type="entry name" value="bHLH_dom"/>
</dbReference>
<keyword evidence="5" id="KW-1133">Transmembrane helix</keyword>
<evidence type="ECO:0000256" key="5">
    <source>
        <dbReference type="SAM" id="Phobius"/>
    </source>
</evidence>
<proteinExistence type="predicted"/>
<keyword evidence="2" id="KW-0805">Transcription regulation</keyword>
<comment type="caution">
    <text evidence="7">The sequence shown here is derived from an EMBL/GenBank/DDBJ whole genome shotgun (WGS) entry which is preliminary data.</text>
</comment>
<evidence type="ECO:0000256" key="4">
    <source>
        <dbReference type="ARBA" id="ARBA00023242"/>
    </source>
</evidence>
<evidence type="ECO:0000256" key="1">
    <source>
        <dbReference type="ARBA" id="ARBA00004123"/>
    </source>
</evidence>
<dbReference type="Proteomes" id="UP001164929">
    <property type="component" value="Chromosome 9"/>
</dbReference>
<dbReference type="EMBL" id="JAQIZT010000009">
    <property type="protein sequence ID" value="KAJ6984306.1"/>
    <property type="molecule type" value="Genomic_DNA"/>
</dbReference>
<feature type="domain" description="BHLH" evidence="6">
    <location>
        <begin position="36"/>
        <end position="86"/>
    </location>
</feature>
<name>A0AAD6Q9T8_9ROSI</name>
<evidence type="ECO:0000259" key="6">
    <source>
        <dbReference type="PROSITE" id="PS50888"/>
    </source>
</evidence>
<reference evidence="7" key="1">
    <citation type="journal article" date="2023" name="Mol. Ecol. Resour.">
        <title>Chromosome-level genome assembly of a triploid poplar Populus alba 'Berolinensis'.</title>
        <authorList>
            <person name="Chen S."/>
            <person name="Yu Y."/>
            <person name="Wang X."/>
            <person name="Wang S."/>
            <person name="Zhang T."/>
            <person name="Zhou Y."/>
            <person name="He R."/>
            <person name="Meng N."/>
            <person name="Wang Y."/>
            <person name="Liu W."/>
            <person name="Liu Z."/>
            <person name="Liu J."/>
            <person name="Guo Q."/>
            <person name="Huang H."/>
            <person name="Sederoff R.R."/>
            <person name="Wang G."/>
            <person name="Qu G."/>
            <person name="Chen S."/>
        </authorList>
    </citation>
    <scope>NUCLEOTIDE SEQUENCE</scope>
    <source>
        <strain evidence="7">SC-2020</strain>
    </source>
</reference>
<dbReference type="GO" id="GO:0005634">
    <property type="term" value="C:nucleus"/>
    <property type="evidence" value="ECO:0007669"/>
    <property type="project" value="UniProtKB-SubCell"/>
</dbReference>
<dbReference type="PANTHER" id="PTHR46834">
    <property type="entry name" value="TRANSCRIPTION FACTOR BHLH91"/>
    <property type="match status" value="1"/>
</dbReference>
<dbReference type="Gene3D" id="4.10.280.10">
    <property type="entry name" value="Helix-loop-helix DNA-binding domain"/>
    <property type="match status" value="1"/>
</dbReference>
<dbReference type="PANTHER" id="PTHR46834:SF1">
    <property type="entry name" value="TRANSCRIPTION FACTOR BHLH10"/>
    <property type="match status" value="1"/>
</dbReference>
<dbReference type="SUPFAM" id="SSF47459">
    <property type="entry name" value="HLH, helix-loop-helix DNA-binding domain"/>
    <property type="match status" value="1"/>
</dbReference>
<dbReference type="GO" id="GO:0048658">
    <property type="term" value="P:anther wall tapetum development"/>
    <property type="evidence" value="ECO:0007669"/>
    <property type="project" value="InterPro"/>
</dbReference>
<evidence type="ECO:0000256" key="3">
    <source>
        <dbReference type="ARBA" id="ARBA00023163"/>
    </source>
</evidence>
<dbReference type="SMART" id="SM00353">
    <property type="entry name" value="HLH"/>
    <property type="match status" value="1"/>
</dbReference>
<dbReference type="AlphaFoldDB" id="A0AAD6Q9T8"/>
<dbReference type="PROSITE" id="PS50888">
    <property type="entry name" value="BHLH"/>
    <property type="match status" value="1"/>
</dbReference>
<dbReference type="GO" id="GO:0046983">
    <property type="term" value="F:protein dimerization activity"/>
    <property type="evidence" value="ECO:0007669"/>
    <property type="project" value="InterPro"/>
</dbReference>
<keyword evidence="3" id="KW-0804">Transcription</keyword>
<feature type="transmembrane region" description="Helical" evidence="5">
    <location>
        <begin position="110"/>
        <end position="129"/>
    </location>
</feature>
<organism evidence="7 8">
    <name type="scientific">Populus alba x Populus x berolinensis</name>
    <dbReference type="NCBI Taxonomy" id="444605"/>
    <lineage>
        <taxon>Eukaryota</taxon>
        <taxon>Viridiplantae</taxon>
        <taxon>Streptophyta</taxon>
        <taxon>Embryophyta</taxon>
        <taxon>Tracheophyta</taxon>
        <taxon>Spermatophyta</taxon>
        <taxon>Magnoliopsida</taxon>
        <taxon>eudicotyledons</taxon>
        <taxon>Gunneridae</taxon>
        <taxon>Pentapetalae</taxon>
        <taxon>rosids</taxon>
        <taxon>fabids</taxon>
        <taxon>Malpighiales</taxon>
        <taxon>Salicaceae</taxon>
        <taxon>Saliceae</taxon>
        <taxon>Populus</taxon>
    </lineage>
</organism>
<comment type="subcellular location">
    <subcellularLocation>
        <location evidence="1">Nucleus</location>
    </subcellularLocation>
</comment>
<accession>A0AAD6Q9T8</accession>
<evidence type="ECO:0000256" key="2">
    <source>
        <dbReference type="ARBA" id="ARBA00023015"/>
    </source>
</evidence>
<dbReference type="InterPro" id="IPR036638">
    <property type="entry name" value="HLH_DNA-bd_sf"/>
</dbReference>
<sequence>MIKQLRQQIKPSMEELPGLEFGTTSCTDLIQEQQGTTSLISFAVELQRRGQLNDNYKTLRNLIKNPSTKEDRATVIRDAIKYIIQLIRAVYELKQLVEKKRQEIRYHRRGFLMSFIWISILFPVAILATKPISFSLKPRLMEDLRVLMCIP</sequence>
<dbReference type="InterPro" id="IPR045895">
    <property type="entry name" value="bHLH91-like"/>
</dbReference>
<protein>
    <recommendedName>
        <fullName evidence="6">BHLH domain-containing protein</fullName>
    </recommendedName>
</protein>
<dbReference type="GO" id="GO:0006355">
    <property type="term" value="P:regulation of DNA-templated transcription"/>
    <property type="evidence" value="ECO:0007669"/>
    <property type="project" value="InterPro"/>
</dbReference>
<evidence type="ECO:0000313" key="7">
    <source>
        <dbReference type="EMBL" id="KAJ6984306.1"/>
    </source>
</evidence>
<keyword evidence="8" id="KW-1185">Reference proteome</keyword>